<dbReference type="EMBL" id="JAENII010000005">
    <property type="protein sequence ID" value="MBK1827055.1"/>
    <property type="molecule type" value="Genomic_DNA"/>
</dbReference>
<comment type="caution">
    <text evidence="3">The sequence shown here is derived from an EMBL/GenBank/DDBJ whole genome shotgun (WGS) entry which is preliminary data.</text>
</comment>
<reference evidence="3" key="1">
    <citation type="submission" date="2021-01" db="EMBL/GenBank/DDBJ databases">
        <title>Modified the classification status of verrucomicrobia.</title>
        <authorList>
            <person name="Feng X."/>
        </authorList>
    </citation>
    <scope>NUCLEOTIDE SEQUENCE</scope>
    <source>
        <strain evidence="3">KCTC 22201</strain>
    </source>
</reference>
<dbReference type="InterPro" id="IPR036291">
    <property type="entry name" value="NAD(P)-bd_dom_sf"/>
</dbReference>
<dbReference type="Pfam" id="PF00106">
    <property type="entry name" value="adh_short"/>
    <property type="match status" value="1"/>
</dbReference>
<accession>A0A934REQ9</accession>
<comment type="similarity">
    <text evidence="1">Belongs to the short-chain dehydrogenases/reductases (SDR) family.</text>
</comment>
<dbReference type="Gene3D" id="3.40.50.720">
    <property type="entry name" value="NAD(P)-binding Rossmann-like Domain"/>
    <property type="match status" value="1"/>
</dbReference>
<dbReference type="PANTHER" id="PTHR43669:SF6">
    <property type="entry name" value="DECAPRENYLPHOSPHORYL-2-KETO-BETA-D-ERYTHRO-PENTOSE REDUCTASE"/>
    <property type="match status" value="1"/>
</dbReference>
<evidence type="ECO:0000256" key="2">
    <source>
        <dbReference type="ARBA" id="ARBA00023002"/>
    </source>
</evidence>
<dbReference type="InterPro" id="IPR002347">
    <property type="entry name" value="SDR_fam"/>
</dbReference>
<protein>
    <submittedName>
        <fullName evidence="3">SDR family NAD(P)-dependent oxidoreductase</fullName>
    </submittedName>
</protein>
<sequence length="246" mass="27231">MSTERYHAAVFGATSAIAIETMRALAAERPAHFLLMGRNHDRLETIANDLRQRGAECDVATVDLLNPDEDWKQRLDGTRWDLFYIAHGSLPDQAETLADRHAIGREIDINFISPARIMSVCASILEDQQQGTLAVIGSVAGDRGRQSNYLYGSTKAALATFTGGMRHQFAGTPTVKVVLLKPGMTDTPMAADLPKGPLFSSAEKVGHLAWRAIRKGKAVAYLPSWWWVIMNIIRHLPRLIFHKTSL</sequence>
<dbReference type="Proteomes" id="UP000658278">
    <property type="component" value="Unassembled WGS sequence"/>
</dbReference>
<evidence type="ECO:0000256" key="1">
    <source>
        <dbReference type="ARBA" id="ARBA00006484"/>
    </source>
</evidence>
<keyword evidence="2" id="KW-0560">Oxidoreductase</keyword>
<evidence type="ECO:0000313" key="3">
    <source>
        <dbReference type="EMBL" id="MBK1827055.1"/>
    </source>
</evidence>
<name>A0A934REQ9_9BACT</name>
<dbReference type="AlphaFoldDB" id="A0A934REQ9"/>
<gene>
    <name evidence="3" type="ORF">JIN81_08490</name>
</gene>
<organism evidence="3 4">
    <name type="scientific">Haloferula rosea</name>
    <dbReference type="NCBI Taxonomy" id="490093"/>
    <lineage>
        <taxon>Bacteria</taxon>
        <taxon>Pseudomonadati</taxon>
        <taxon>Verrucomicrobiota</taxon>
        <taxon>Verrucomicrobiia</taxon>
        <taxon>Verrucomicrobiales</taxon>
        <taxon>Verrucomicrobiaceae</taxon>
        <taxon>Haloferula</taxon>
    </lineage>
</organism>
<dbReference type="InterPro" id="IPR020904">
    <property type="entry name" value="Sc_DH/Rdtase_CS"/>
</dbReference>
<proteinExistence type="inferred from homology"/>
<dbReference type="PROSITE" id="PS00061">
    <property type="entry name" value="ADH_SHORT"/>
    <property type="match status" value="1"/>
</dbReference>
<dbReference type="GO" id="GO:0016491">
    <property type="term" value="F:oxidoreductase activity"/>
    <property type="evidence" value="ECO:0007669"/>
    <property type="project" value="UniProtKB-KW"/>
</dbReference>
<keyword evidence="4" id="KW-1185">Reference proteome</keyword>
<dbReference type="PRINTS" id="PR00081">
    <property type="entry name" value="GDHRDH"/>
</dbReference>
<dbReference type="PANTHER" id="PTHR43669">
    <property type="entry name" value="5-KETO-D-GLUCONATE 5-REDUCTASE"/>
    <property type="match status" value="1"/>
</dbReference>
<evidence type="ECO:0000313" key="4">
    <source>
        <dbReference type="Proteomes" id="UP000658278"/>
    </source>
</evidence>
<dbReference type="SUPFAM" id="SSF51735">
    <property type="entry name" value="NAD(P)-binding Rossmann-fold domains"/>
    <property type="match status" value="1"/>
</dbReference>
<dbReference type="RefSeq" id="WP_200278503.1">
    <property type="nucleotide sequence ID" value="NZ_JAENII010000005.1"/>
</dbReference>